<dbReference type="KEGG" id="tmr:Tmar_0251"/>
<protein>
    <submittedName>
        <fullName evidence="2">Rhodanese domain protein</fullName>
    </submittedName>
</protein>
<dbReference type="Proteomes" id="UP000008915">
    <property type="component" value="Chromosome"/>
</dbReference>
<name>E6SM46_THEM7</name>
<dbReference type="InterPro" id="IPR001307">
    <property type="entry name" value="Thiosulphate_STrfase_CS"/>
</dbReference>
<dbReference type="CDD" id="cd00158">
    <property type="entry name" value="RHOD"/>
    <property type="match status" value="1"/>
</dbReference>
<evidence type="ECO:0000313" key="2">
    <source>
        <dbReference type="EMBL" id="ADU50376.1"/>
    </source>
</evidence>
<dbReference type="Pfam" id="PF00581">
    <property type="entry name" value="Rhodanese"/>
    <property type="match status" value="1"/>
</dbReference>
<dbReference type="PANTHER" id="PTHR43031:SF1">
    <property type="entry name" value="PYRIDINE NUCLEOTIDE-DISULPHIDE OXIDOREDUCTASE"/>
    <property type="match status" value="1"/>
</dbReference>
<dbReference type="RefSeq" id="WP_013494681.1">
    <property type="nucleotide sequence ID" value="NC_014831.1"/>
</dbReference>
<dbReference type="Gene3D" id="3.40.250.10">
    <property type="entry name" value="Rhodanese-like domain"/>
    <property type="match status" value="1"/>
</dbReference>
<dbReference type="FunFam" id="3.40.250.10:FF:000049">
    <property type="entry name" value="Phage shock protein E"/>
    <property type="match status" value="1"/>
</dbReference>
<sequence length="113" mass="12650">MAMRASLPDTVTPEELRRRLEAGNAPLIIDVREPDEYAGGHIPGARLLPLGQVPMRYRELPADQEIVLVCRSGNRSGLAQEWLQAMGFRNVRNLVGGMRRWNGPVEYGAGQRR</sequence>
<dbReference type="EMBL" id="CP002344">
    <property type="protein sequence ID" value="ADU50376.1"/>
    <property type="molecule type" value="Genomic_DNA"/>
</dbReference>
<dbReference type="InterPro" id="IPR036873">
    <property type="entry name" value="Rhodanese-like_dom_sf"/>
</dbReference>
<dbReference type="OrthoDB" id="9800872at2"/>
<feature type="domain" description="Rhodanese" evidence="1">
    <location>
        <begin position="22"/>
        <end position="107"/>
    </location>
</feature>
<dbReference type="PANTHER" id="PTHR43031">
    <property type="entry name" value="FAD-DEPENDENT OXIDOREDUCTASE"/>
    <property type="match status" value="1"/>
</dbReference>
<evidence type="ECO:0000259" key="1">
    <source>
        <dbReference type="PROSITE" id="PS50206"/>
    </source>
</evidence>
<dbReference type="PROSITE" id="PS00380">
    <property type="entry name" value="RHODANESE_1"/>
    <property type="match status" value="1"/>
</dbReference>
<keyword evidence="3" id="KW-1185">Reference proteome</keyword>
<organism evidence="2 3">
    <name type="scientific">Thermaerobacter marianensis (strain ATCC 700841 / DSM 12885 / JCM 10246 / 7p75a)</name>
    <dbReference type="NCBI Taxonomy" id="644966"/>
    <lineage>
        <taxon>Bacteria</taxon>
        <taxon>Bacillati</taxon>
        <taxon>Bacillota</taxon>
        <taxon>Clostridia</taxon>
        <taxon>Eubacteriales</taxon>
        <taxon>Clostridiales Family XVII. Incertae Sedis</taxon>
        <taxon>Thermaerobacter</taxon>
    </lineage>
</organism>
<reference evidence="3" key="2">
    <citation type="journal article" date="2010" name="Stand. Genomic Sci.">
        <title>Complete genome sequence of Thermaerobacter marianensis type strain (7p75aT).</title>
        <authorList>
            <person name="Han C."/>
            <person name="Gu W."/>
            <person name="Zhang X."/>
            <person name="Lapidus A."/>
            <person name="Nolan M."/>
            <person name="Copeland A."/>
            <person name="Lucas S."/>
            <person name="Glavina Del Rio T."/>
            <person name="Tice H."/>
            <person name="Cheng J."/>
            <person name="Tapia R."/>
            <person name="Goodwin L."/>
            <person name="Pitluck S."/>
            <person name="Pagani I."/>
            <person name="Ivanova N."/>
            <person name="Mavromatis K."/>
            <person name="Mikhailova N."/>
            <person name="Pati A."/>
            <person name="Chen A."/>
            <person name="Palaniappan K."/>
            <person name="Land M."/>
            <person name="Hauser L."/>
            <person name="Chang Y."/>
            <person name="Jeffries C."/>
            <person name="Schneider S."/>
            <person name="Rohde M."/>
            <person name="Goker M."/>
            <person name="Pukall R."/>
            <person name="Woyke T."/>
            <person name="Bristow J."/>
            <person name="Eisen J."/>
            <person name="Markowitz V."/>
            <person name="Hugenholtz P."/>
            <person name="Kyrpides N."/>
            <person name="Klenk H."/>
            <person name="Detter J."/>
        </authorList>
    </citation>
    <scope>NUCLEOTIDE SEQUENCE [LARGE SCALE GENOMIC DNA]</scope>
    <source>
        <strain evidence="3">ATCC 700841 / DSM 12885 / JCM 10246 / 7p75a</strain>
    </source>
</reference>
<proteinExistence type="predicted"/>
<dbReference type="SMART" id="SM00450">
    <property type="entry name" value="RHOD"/>
    <property type="match status" value="1"/>
</dbReference>
<dbReference type="SUPFAM" id="SSF52821">
    <property type="entry name" value="Rhodanese/Cell cycle control phosphatase"/>
    <property type="match status" value="1"/>
</dbReference>
<dbReference type="InterPro" id="IPR001763">
    <property type="entry name" value="Rhodanese-like_dom"/>
</dbReference>
<dbReference type="GO" id="GO:0004792">
    <property type="term" value="F:thiosulfate-cyanide sulfurtransferase activity"/>
    <property type="evidence" value="ECO:0007669"/>
    <property type="project" value="InterPro"/>
</dbReference>
<dbReference type="STRING" id="644966.Tmar_0251"/>
<gene>
    <name evidence="2" type="ordered locus">Tmar_0251</name>
</gene>
<dbReference type="AlphaFoldDB" id="E6SM46"/>
<dbReference type="InterPro" id="IPR050229">
    <property type="entry name" value="GlpE_sulfurtransferase"/>
</dbReference>
<evidence type="ECO:0000313" key="3">
    <source>
        <dbReference type="Proteomes" id="UP000008915"/>
    </source>
</evidence>
<accession>E6SM46</accession>
<dbReference type="PROSITE" id="PS50206">
    <property type="entry name" value="RHODANESE_3"/>
    <property type="match status" value="1"/>
</dbReference>
<reference evidence="2 3" key="1">
    <citation type="journal article" date="2010" name="Stand. Genomic Sci.">
        <title>Complete genome sequence of Thermaerobacter marianensis type strain (7p75a).</title>
        <authorList>
            <person name="Han C."/>
            <person name="Gu W."/>
            <person name="Zhang X."/>
            <person name="Lapidus A."/>
            <person name="Nolan M."/>
            <person name="Copeland A."/>
            <person name="Lucas S."/>
            <person name="Del Rio T.G."/>
            <person name="Tice H."/>
            <person name="Cheng J.F."/>
            <person name="Tapia R."/>
            <person name="Goodwin L."/>
            <person name="Pitluck S."/>
            <person name="Pagani I."/>
            <person name="Ivanova N."/>
            <person name="Mavromatis K."/>
            <person name="Mikhailova N."/>
            <person name="Pati A."/>
            <person name="Chen A."/>
            <person name="Palaniappan K."/>
            <person name="Land M."/>
            <person name="Hauser L."/>
            <person name="Chang Y.J."/>
            <person name="Jeffries C.D."/>
            <person name="Schneider S."/>
            <person name="Rohde M."/>
            <person name="Goker M."/>
            <person name="Pukall R."/>
            <person name="Woyke T."/>
            <person name="Bristow J."/>
            <person name="Eisen J.A."/>
            <person name="Markowitz V."/>
            <person name="Hugenholtz P."/>
            <person name="Kyrpides N.C."/>
            <person name="Klenk H.P."/>
            <person name="Detter J.C."/>
        </authorList>
    </citation>
    <scope>NUCLEOTIDE SEQUENCE [LARGE SCALE GENOMIC DNA]</scope>
    <source>
        <strain evidence="3">ATCC 700841 / DSM 12885 / JCM 10246 / 7p75a</strain>
    </source>
</reference>
<dbReference type="eggNOG" id="COG0607">
    <property type="taxonomic scope" value="Bacteria"/>
</dbReference>
<dbReference type="HOGENOM" id="CLU_089574_13_3_9"/>